<dbReference type="InterPro" id="IPR011701">
    <property type="entry name" value="MFS"/>
</dbReference>
<evidence type="ECO:0000256" key="1">
    <source>
        <dbReference type="ARBA" id="ARBA00004141"/>
    </source>
</evidence>
<dbReference type="SUPFAM" id="SSF103473">
    <property type="entry name" value="MFS general substrate transporter"/>
    <property type="match status" value="1"/>
</dbReference>
<dbReference type="InterPro" id="IPR036259">
    <property type="entry name" value="MFS_trans_sf"/>
</dbReference>
<gene>
    <name evidence="8" type="ORF">Daesc_005769</name>
</gene>
<evidence type="ECO:0000313" key="8">
    <source>
        <dbReference type="EMBL" id="KAK6953465.1"/>
    </source>
</evidence>
<feature type="compositionally biased region" description="Basic and acidic residues" evidence="5">
    <location>
        <begin position="625"/>
        <end position="634"/>
    </location>
</feature>
<evidence type="ECO:0000256" key="3">
    <source>
        <dbReference type="ARBA" id="ARBA00022989"/>
    </source>
</evidence>
<dbReference type="FunFam" id="1.20.1250.20:FF:000088">
    <property type="entry name" value="MFS multidrug transporter, putative"/>
    <property type="match status" value="1"/>
</dbReference>
<dbReference type="PANTHER" id="PTHR23502:SF13">
    <property type="entry name" value="MULTIDRUG TRANSPORTER, PUTATIVE (AFU_ORTHOLOGUE AFUA_2G12550)-RELATED"/>
    <property type="match status" value="1"/>
</dbReference>
<dbReference type="InterPro" id="IPR020846">
    <property type="entry name" value="MFS_dom"/>
</dbReference>
<feature type="region of interest" description="Disordered" evidence="5">
    <location>
        <begin position="547"/>
        <end position="642"/>
    </location>
</feature>
<comment type="subcellular location">
    <subcellularLocation>
        <location evidence="1">Membrane</location>
        <topology evidence="1">Multi-pass membrane protein</topology>
    </subcellularLocation>
</comment>
<feature type="transmembrane region" description="Helical" evidence="6">
    <location>
        <begin position="426"/>
        <end position="449"/>
    </location>
</feature>
<sequence length="668" mass="74455">MEGASKEWPATFGSNDERPTYSSEETVGHVNGGRTVVGPTVDQTLAEKVAEKEKVKTETGKRELKEEDCESELGFAFSWGKKWWILTVIFLVQTSMNFNTSLYSNGLEGIAQEFNVSEQAARLGAAIFLITYAFGCELWAPWSEEFGRKPILQASMFLVNIFTLPVALAPNFGCLLAGRALGGLSTAGGSVTLGMVADMFESDRQQYAVAYIVFSSVGGSILGPIVGGFVQTLPPDQAWRWCTWIQLIFGGAVQLLHLFTVPETRTTIMLNRIAKKRRESGEDPNIYGPDEIESFWARFTFKELIYTWLRPFRMFLTEPIVLTLSLLSGFSDALIFMQIQSFALVYKRWEFNSWQIGLAFVPIGLGYVFGWLLFLPAFKRNQRRREKHPEDEHAQYESRLFLLLWLVPCLPIGLIIFAWTSGGPPLHWIGSMFGTCIIGIANYAIYMATIDYMICAYGPYSASATGGNGWARDFLAGVLTLPATPFYTNIGAEKGLNLQYASTILFCIAFVLVIAVYVIYWKGPVLRKRSPFAQSLAQGAAQFGGHALSHVHSHRPSTAGGDTRPQTSTTHSRPTTAPNGPTLETMQKRPGDRMSASRHNSYYSSAQAASRRQSRQASRNPSRRNSNEHHRLSTESEEEGISHHHLHNRLQNLNTIASLPTQPNEPRP</sequence>
<feature type="transmembrane region" description="Helical" evidence="6">
    <location>
        <begin position="238"/>
        <end position="259"/>
    </location>
</feature>
<dbReference type="Gene3D" id="1.20.1250.20">
    <property type="entry name" value="MFS general substrate transporter like domains"/>
    <property type="match status" value="1"/>
</dbReference>
<keyword evidence="3 6" id="KW-1133">Transmembrane helix</keyword>
<dbReference type="EMBL" id="JBANMG010000005">
    <property type="protein sequence ID" value="KAK6953465.1"/>
    <property type="molecule type" value="Genomic_DNA"/>
</dbReference>
<proteinExistence type="predicted"/>
<dbReference type="GO" id="GO:0005886">
    <property type="term" value="C:plasma membrane"/>
    <property type="evidence" value="ECO:0007669"/>
    <property type="project" value="TreeGrafter"/>
</dbReference>
<dbReference type="Pfam" id="PF07690">
    <property type="entry name" value="MFS_1"/>
    <property type="match status" value="1"/>
</dbReference>
<evidence type="ECO:0000256" key="5">
    <source>
        <dbReference type="SAM" id="MobiDB-lite"/>
    </source>
</evidence>
<evidence type="ECO:0000256" key="4">
    <source>
        <dbReference type="ARBA" id="ARBA00023136"/>
    </source>
</evidence>
<feature type="transmembrane region" description="Helical" evidence="6">
    <location>
        <begin position="151"/>
        <end position="170"/>
    </location>
</feature>
<organism evidence="8 9">
    <name type="scientific">Daldinia eschscholtzii</name>
    <dbReference type="NCBI Taxonomy" id="292717"/>
    <lineage>
        <taxon>Eukaryota</taxon>
        <taxon>Fungi</taxon>
        <taxon>Dikarya</taxon>
        <taxon>Ascomycota</taxon>
        <taxon>Pezizomycotina</taxon>
        <taxon>Sordariomycetes</taxon>
        <taxon>Xylariomycetidae</taxon>
        <taxon>Xylariales</taxon>
        <taxon>Hypoxylaceae</taxon>
        <taxon>Daldinia</taxon>
    </lineage>
</organism>
<feature type="transmembrane region" description="Helical" evidence="6">
    <location>
        <begin position="320"/>
        <end position="339"/>
    </location>
</feature>
<dbReference type="Proteomes" id="UP001369815">
    <property type="component" value="Unassembled WGS sequence"/>
</dbReference>
<evidence type="ECO:0000313" key="9">
    <source>
        <dbReference type="Proteomes" id="UP001369815"/>
    </source>
</evidence>
<feature type="transmembrane region" description="Helical" evidence="6">
    <location>
        <begin position="470"/>
        <end position="488"/>
    </location>
</feature>
<feature type="transmembrane region" description="Helical" evidence="6">
    <location>
        <begin position="399"/>
        <end position="420"/>
    </location>
</feature>
<keyword evidence="4 6" id="KW-0472">Membrane</keyword>
<keyword evidence="9" id="KW-1185">Reference proteome</keyword>
<feature type="transmembrane region" description="Helical" evidence="6">
    <location>
        <begin position="83"/>
        <end position="100"/>
    </location>
</feature>
<feature type="transmembrane region" description="Helical" evidence="6">
    <location>
        <begin position="208"/>
        <end position="226"/>
    </location>
</feature>
<protein>
    <recommendedName>
        <fullName evidence="7">Major facilitator superfamily (MFS) profile domain-containing protein</fullName>
    </recommendedName>
</protein>
<feature type="transmembrane region" description="Helical" evidence="6">
    <location>
        <begin position="500"/>
        <end position="520"/>
    </location>
</feature>
<name>A0AAX6MLF2_9PEZI</name>
<dbReference type="AlphaFoldDB" id="A0AAX6MLF2"/>
<feature type="compositionally biased region" description="Polar residues" evidence="5">
    <location>
        <begin position="564"/>
        <end position="585"/>
    </location>
</feature>
<comment type="caution">
    <text evidence="8">The sequence shown here is derived from an EMBL/GenBank/DDBJ whole genome shotgun (WGS) entry which is preliminary data.</text>
</comment>
<evidence type="ECO:0000259" key="7">
    <source>
        <dbReference type="PROSITE" id="PS50850"/>
    </source>
</evidence>
<feature type="transmembrane region" description="Helical" evidence="6">
    <location>
        <begin position="120"/>
        <end position="139"/>
    </location>
</feature>
<keyword evidence="2 6" id="KW-0812">Transmembrane</keyword>
<evidence type="ECO:0000256" key="6">
    <source>
        <dbReference type="SAM" id="Phobius"/>
    </source>
</evidence>
<feature type="domain" description="Major facilitator superfamily (MFS) profile" evidence="7">
    <location>
        <begin position="85"/>
        <end position="527"/>
    </location>
</feature>
<evidence type="ECO:0000256" key="2">
    <source>
        <dbReference type="ARBA" id="ARBA00022692"/>
    </source>
</evidence>
<dbReference type="GO" id="GO:0022857">
    <property type="term" value="F:transmembrane transporter activity"/>
    <property type="evidence" value="ECO:0007669"/>
    <property type="project" value="InterPro"/>
</dbReference>
<feature type="transmembrane region" description="Helical" evidence="6">
    <location>
        <begin position="359"/>
        <end position="378"/>
    </location>
</feature>
<feature type="compositionally biased region" description="Low complexity" evidence="5">
    <location>
        <begin position="600"/>
        <end position="624"/>
    </location>
</feature>
<reference evidence="8 9" key="1">
    <citation type="journal article" date="2024" name="Front Chem Biol">
        <title>Unveiling the potential of Daldinia eschscholtzii MFLUCC 19-0629 through bioactivity and bioinformatics studies for enhanced sustainable agriculture production.</title>
        <authorList>
            <person name="Brooks S."/>
            <person name="Weaver J.A."/>
            <person name="Klomchit A."/>
            <person name="Alharthi S.A."/>
            <person name="Onlamun T."/>
            <person name="Nurani R."/>
            <person name="Vong T.K."/>
            <person name="Alberti F."/>
            <person name="Greco C."/>
        </authorList>
    </citation>
    <scope>NUCLEOTIDE SEQUENCE [LARGE SCALE GENOMIC DNA]</scope>
    <source>
        <strain evidence="8">MFLUCC 19-0629</strain>
    </source>
</reference>
<accession>A0AAX6MLF2</accession>
<feature type="region of interest" description="Disordered" evidence="5">
    <location>
        <begin position="1"/>
        <end position="37"/>
    </location>
</feature>
<dbReference type="PROSITE" id="PS50850">
    <property type="entry name" value="MFS"/>
    <property type="match status" value="1"/>
</dbReference>
<dbReference type="PANTHER" id="PTHR23502">
    <property type="entry name" value="MAJOR FACILITATOR SUPERFAMILY"/>
    <property type="match status" value="1"/>
</dbReference>